<feature type="domain" description="RRM" evidence="10">
    <location>
        <begin position="59"/>
        <end position="117"/>
    </location>
</feature>
<dbReference type="Proteomes" id="UP000821853">
    <property type="component" value="Unassembled WGS sequence"/>
</dbReference>
<evidence type="ECO:0000313" key="12">
    <source>
        <dbReference type="Proteomes" id="UP000821853"/>
    </source>
</evidence>
<evidence type="ECO:0000259" key="10">
    <source>
        <dbReference type="PROSITE" id="PS50102"/>
    </source>
</evidence>
<dbReference type="PANTHER" id="PTHR15597">
    <property type="entry name" value="ATAXIN 2-BINDING PROTEIN 1-RELATED"/>
    <property type="match status" value="1"/>
</dbReference>
<comment type="caution">
    <text evidence="11">The sequence shown here is derived from an EMBL/GenBank/DDBJ whole genome shotgun (WGS) entry which is preliminary data.</text>
</comment>
<dbReference type="GO" id="GO:0008380">
    <property type="term" value="P:RNA splicing"/>
    <property type="evidence" value="ECO:0007669"/>
    <property type="project" value="UniProtKB-KW"/>
</dbReference>
<dbReference type="InterPro" id="IPR035979">
    <property type="entry name" value="RBD_domain_sf"/>
</dbReference>
<keyword evidence="3" id="KW-0963">Cytoplasm</keyword>
<evidence type="ECO:0000256" key="2">
    <source>
        <dbReference type="ARBA" id="ARBA00004496"/>
    </source>
</evidence>
<sequence>MVLFPTPSPFPFPLEQQTDLEPDANGAATAAVLAGAQAAGAAAAANAAAVEAAKNGQPKRLHVSNIPFRFRDPDLRQLFGGFGFVTFATSADADRAREQLNGTVVEGRKIEVNNATARVQTKKTPTLPNVAALRGVAIQRGRARGAAAAPFAAAFARHPSPLTAAAAAASALHGYTPVYQDPFLAYAGAERYQLPGTHVNLSEMQATYAASAAYTAAAARSYAAAAAAAQPAVASYTAVAGSPSLYYSYGREYADPYLGHSIGPVAGYGGRKFEEDTVMRRERKASYPSRGATSGRSTPPDENVRRLVLLACPSPANPPESWSKHVCRLTEYYTAEEIAARTEHARGQARHGDQVRTQRKFDLLEVDLAHSEEESGTDFVLVDFAMLKDLFAHVRRLSTGVATTDSLPTKGAQQSSYAGSGHHFCKQFLLRLENGGAGSNGNSTTPWCFRFGRAEHCLRRTCKMKWERLDYLENGASGIFVADYA</sequence>
<evidence type="ECO:0000256" key="3">
    <source>
        <dbReference type="ARBA" id="ARBA00022490"/>
    </source>
</evidence>
<dbReference type="InterPro" id="IPR047131">
    <property type="entry name" value="RBFOX1-like"/>
</dbReference>
<dbReference type="Gene3D" id="3.30.70.330">
    <property type="match status" value="2"/>
</dbReference>
<proteinExistence type="predicted"/>
<dbReference type="PANTHER" id="PTHR15597:SF22">
    <property type="entry name" value="RNA-BINDING FOX PROTEIN 1, ISOFORM H"/>
    <property type="match status" value="1"/>
</dbReference>
<keyword evidence="12" id="KW-1185">Reference proteome</keyword>
<evidence type="ECO:0000256" key="9">
    <source>
        <dbReference type="SAM" id="MobiDB-lite"/>
    </source>
</evidence>
<dbReference type="GO" id="GO:0003729">
    <property type="term" value="F:mRNA binding"/>
    <property type="evidence" value="ECO:0007669"/>
    <property type="project" value="TreeGrafter"/>
</dbReference>
<evidence type="ECO:0000256" key="1">
    <source>
        <dbReference type="ARBA" id="ARBA00004123"/>
    </source>
</evidence>
<evidence type="ECO:0000256" key="6">
    <source>
        <dbReference type="ARBA" id="ARBA00023187"/>
    </source>
</evidence>
<comment type="subcellular location">
    <subcellularLocation>
        <location evidence="2">Cytoplasm</location>
    </subcellularLocation>
    <subcellularLocation>
        <location evidence="1">Nucleus</location>
    </subcellularLocation>
</comment>
<dbReference type="OrthoDB" id="5382468at2759"/>
<dbReference type="Pfam" id="PF00076">
    <property type="entry name" value="RRM_1"/>
    <property type="match status" value="1"/>
</dbReference>
<dbReference type="GO" id="GO:0006397">
    <property type="term" value="P:mRNA processing"/>
    <property type="evidence" value="ECO:0007669"/>
    <property type="project" value="UniProtKB-KW"/>
</dbReference>
<reference evidence="11 12" key="1">
    <citation type="journal article" date="2020" name="Cell">
        <title>Large-Scale Comparative Analyses of Tick Genomes Elucidate Their Genetic Diversity and Vector Capacities.</title>
        <authorList>
            <consortium name="Tick Genome and Microbiome Consortium (TIGMIC)"/>
            <person name="Jia N."/>
            <person name="Wang J."/>
            <person name="Shi W."/>
            <person name="Du L."/>
            <person name="Sun Y."/>
            <person name="Zhan W."/>
            <person name="Jiang J.F."/>
            <person name="Wang Q."/>
            <person name="Zhang B."/>
            <person name="Ji P."/>
            <person name="Bell-Sakyi L."/>
            <person name="Cui X.M."/>
            <person name="Yuan T.T."/>
            <person name="Jiang B.G."/>
            <person name="Yang W.F."/>
            <person name="Lam T.T."/>
            <person name="Chang Q.C."/>
            <person name="Ding S.J."/>
            <person name="Wang X.J."/>
            <person name="Zhu J.G."/>
            <person name="Ruan X.D."/>
            <person name="Zhao L."/>
            <person name="Wei J.T."/>
            <person name="Ye R.Z."/>
            <person name="Que T.C."/>
            <person name="Du C.H."/>
            <person name="Zhou Y.H."/>
            <person name="Cheng J.X."/>
            <person name="Dai P.F."/>
            <person name="Guo W.B."/>
            <person name="Han X.H."/>
            <person name="Huang E.J."/>
            <person name="Li L.F."/>
            <person name="Wei W."/>
            <person name="Gao Y.C."/>
            <person name="Liu J.Z."/>
            <person name="Shao H.Z."/>
            <person name="Wang X."/>
            <person name="Wang C.C."/>
            <person name="Yang T.C."/>
            <person name="Huo Q.B."/>
            <person name="Li W."/>
            <person name="Chen H.Y."/>
            <person name="Chen S.E."/>
            <person name="Zhou L.G."/>
            <person name="Ni X.B."/>
            <person name="Tian J.H."/>
            <person name="Sheng Y."/>
            <person name="Liu T."/>
            <person name="Pan Y.S."/>
            <person name="Xia L.Y."/>
            <person name="Li J."/>
            <person name="Zhao F."/>
            <person name="Cao W.C."/>
        </authorList>
    </citation>
    <scope>NUCLEOTIDE SEQUENCE [LARGE SCALE GENOMIC DNA]</scope>
    <source>
        <strain evidence="11">HaeL-2018</strain>
    </source>
</reference>
<dbReference type="GO" id="GO:0005737">
    <property type="term" value="C:cytoplasm"/>
    <property type="evidence" value="ECO:0007669"/>
    <property type="project" value="UniProtKB-SubCell"/>
</dbReference>
<evidence type="ECO:0000256" key="5">
    <source>
        <dbReference type="ARBA" id="ARBA00022884"/>
    </source>
</evidence>
<protein>
    <recommendedName>
        <fullName evidence="10">RRM domain-containing protein</fullName>
    </recommendedName>
</protein>
<dbReference type="InterPro" id="IPR012677">
    <property type="entry name" value="Nucleotide-bd_a/b_plait_sf"/>
</dbReference>
<evidence type="ECO:0000256" key="4">
    <source>
        <dbReference type="ARBA" id="ARBA00022664"/>
    </source>
</evidence>
<evidence type="ECO:0000313" key="11">
    <source>
        <dbReference type="EMBL" id="KAH9365818.1"/>
    </source>
</evidence>
<evidence type="ECO:0000256" key="8">
    <source>
        <dbReference type="PROSITE-ProRule" id="PRU00176"/>
    </source>
</evidence>
<keyword evidence="5 8" id="KW-0694">RNA-binding</keyword>
<dbReference type="VEuPathDB" id="VectorBase:HLOH_046789"/>
<dbReference type="SMART" id="SM00360">
    <property type="entry name" value="RRM"/>
    <property type="match status" value="1"/>
</dbReference>
<dbReference type="PROSITE" id="PS50102">
    <property type="entry name" value="RRM"/>
    <property type="match status" value="1"/>
</dbReference>
<gene>
    <name evidence="11" type="ORF">HPB48_013354</name>
</gene>
<keyword evidence="4" id="KW-0507">mRNA processing</keyword>
<name>A0A9J6FR98_HAELO</name>
<evidence type="ECO:0000256" key="7">
    <source>
        <dbReference type="ARBA" id="ARBA00023242"/>
    </source>
</evidence>
<dbReference type="AlphaFoldDB" id="A0A9J6FR98"/>
<dbReference type="InterPro" id="IPR000504">
    <property type="entry name" value="RRM_dom"/>
</dbReference>
<dbReference type="FunFam" id="3.30.70.330:FF:000375">
    <property type="entry name" value="RNA binding fox-1 homolog 1"/>
    <property type="match status" value="1"/>
</dbReference>
<keyword evidence="7" id="KW-0539">Nucleus</keyword>
<keyword evidence="6" id="KW-0508">mRNA splicing</keyword>
<dbReference type="GO" id="GO:0007399">
    <property type="term" value="P:nervous system development"/>
    <property type="evidence" value="ECO:0007669"/>
    <property type="project" value="InterPro"/>
</dbReference>
<organism evidence="11 12">
    <name type="scientific">Haemaphysalis longicornis</name>
    <name type="common">Bush tick</name>
    <dbReference type="NCBI Taxonomy" id="44386"/>
    <lineage>
        <taxon>Eukaryota</taxon>
        <taxon>Metazoa</taxon>
        <taxon>Ecdysozoa</taxon>
        <taxon>Arthropoda</taxon>
        <taxon>Chelicerata</taxon>
        <taxon>Arachnida</taxon>
        <taxon>Acari</taxon>
        <taxon>Parasitiformes</taxon>
        <taxon>Ixodida</taxon>
        <taxon>Ixodoidea</taxon>
        <taxon>Ixodidae</taxon>
        <taxon>Haemaphysalinae</taxon>
        <taxon>Haemaphysalis</taxon>
    </lineage>
</organism>
<dbReference type="SUPFAM" id="SSF54928">
    <property type="entry name" value="RNA-binding domain, RBD"/>
    <property type="match status" value="1"/>
</dbReference>
<dbReference type="GO" id="GO:0005634">
    <property type="term" value="C:nucleus"/>
    <property type="evidence" value="ECO:0007669"/>
    <property type="project" value="UniProtKB-SubCell"/>
</dbReference>
<dbReference type="EMBL" id="JABSTR010000003">
    <property type="protein sequence ID" value="KAH9365818.1"/>
    <property type="molecule type" value="Genomic_DNA"/>
</dbReference>
<accession>A0A9J6FR98</accession>
<dbReference type="GO" id="GO:0000381">
    <property type="term" value="P:regulation of alternative mRNA splicing, via spliceosome"/>
    <property type="evidence" value="ECO:0007669"/>
    <property type="project" value="InterPro"/>
</dbReference>
<feature type="region of interest" description="Disordered" evidence="9">
    <location>
        <begin position="281"/>
        <end position="301"/>
    </location>
</feature>